<accession>A0A1R2BLE1</accession>
<sequence length="341" mass="37730">MKSVKVQGFDIEVECDKAVVYDVGQVLGVGVKVKVEKTDGNKGFEVGIGCSGQEVIAILNTSFGVIETETIISLVLFPYMLIETFPEYSSGLIISQNKKLFIGFLLPIQYKNLFSIAYSIIPHLPNPPITLYPQNLYPSIHQIFSALSGSTVCIGPGIFITNAHVVRKHQKSRIKGFNEVFKTIKVGKVLDLALIKGENVVEPVKIAERIWEKEKVYAVGFGLVNGNEILVTKGYLNKIIYVNGVPVLGMISAKTFNGQSGGGIFNEKKELIGIITSNAENVNDEVYESLSLCILFPAFASRSIPYSFDDIVLSYLWDYVDEKFAELFTFQTTTYLPTPKI</sequence>
<proteinExistence type="predicted"/>
<gene>
    <name evidence="1" type="ORF">SteCoe_22824</name>
</gene>
<dbReference type="SUPFAM" id="SSF50494">
    <property type="entry name" value="Trypsin-like serine proteases"/>
    <property type="match status" value="1"/>
</dbReference>
<dbReference type="GO" id="GO:0031998">
    <property type="term" value="P:regulation of fatty acid beta-oxidation"/>
    <property type="evidence" value="ECO:0007669"/>
    <property type="project" value="TreeGrafter"/>
</dbReference>
<dbReference type="GO" id="GO:0016485">
    <property type="term" value="P:protein processing"/>
    <property type="evidence" value="ECO:0007669"/>
    <property type="project" value="InterPro"/>
</dbReference>
<dbReference type="GO" id="GO:0005777">
    <property type="term" value="C:peroxisome"/>
    <property type="evidence" value="ECO:0007669"/>
    <property type="project" value="InterPro"/>
</dbReference>
<dbReference type="InterPro" id="IPR039245">
    <property type="entry name" value="TYSND1/DEG15"/>
</dbReference>
<name>A0A1R2BLE1_9CILI</name>
<comment type="caution">
    <text evidence="1">The sequence shown here is derived from an EMBL/GenBank/DDBJ whole genome shotgun (WGS) entry which is preliminary data.</text>
</comment>
<dbReference type="PANTHER" id="PTHR21004">
    <property type="entry name" value="SERINE PROTEASE-RELATED"/>
    <property type="match status" value="1"/>
</dbReference>
<dbReference type="EMBL" id="MPUH01000568">
    <property type="protein sequence ID" value="OMJ77576.1"/>
    <property type="molecule type" value="Genomic_DNA"/>
</dbReference>
<evidence type="ECO:0000313" key="1">
    <source>
        <dbReference type="EMBL" id="OMJ77576.1"/>
    </source>
</evidence>
<dbReference type="Gene3D" id="2.40.10.120">
    <property type="match status" value="1"/>
</dbReference>
<organism evidence="1 2">
    <name type="scientific">Stentor coeruleus</name>
    <dbReference type="NCBI Taxonomy" id="5963"/>
    <lineage>
        <taxon>Eukaryota</taxon>
        <taxon>Sar</taxon>
        <taxon>Alveolata</taxon>
        <taxon>Ciliophora</taxon>
        <taxon>Postciliodesmatophora</taxon>
        <taxon>Heterotrichea</taxon>
        <taxon>Heterotrichida</taxon>
        <taxon>Stentoridae</taxon>
        <taxon>Stentor</taxon>
    </lineage>
</organism>
<dbReference type="PANTHER" id="PTHR21004:SF0">
    <property type="entry name" value="PEROXISOMAL LEADER PEPTIDE-PROCESSING PROTEASE"/>
    <property type="match status" value="1"/>
</dbReference>
<dbReference type="AlphaFoldDB" id="A0A1R2BLE1"/>
<dbReference type="Proteomes" id="UP000187209">
    <property type="component" value="Unassembled WGS sequence"/>
</dbReference>
<evidence type="ECO:0000313" key="2">
    <source>
        <dbReference type="Proteomes" id="UP000187209"/>
    </source>
</evidence>
<reference evidence="1 2" key="1">
    <citation type="submission" date="2016-11" db="EMBL/GenBank/DDBJ databases">
        <title>The macronuclear genome of Stentor coeruleus: a giant cell with tiny introns.</title>
        <authorList>
            <person name="Slabodnick M."/>
            <person name="Ruby J.G."/>
            <person name="Reiff S.B."/>
            <person name="Swart E.C."/>
            <person name="Gosai S."/>
            <person name="Prabakaran S."/>
            <person name="Witkowska E."/>
            <person name="Larue G.E."/>
            <person name="Fisher S."/>
            <person name="Freeman R.M."/>
            <person name="Gunawardena J."/>
            <person name="Chu W."/>
            <person name="Stover N.A."/>
            <person name="Gregory B.D."/>
            <person name="Nowacki M."/>
            <person name="Derisi J."/>
            <person name="Roy S.W."/>
            <person name="Marshall W.F."/>
            <person name="Sood P."/>
        </authorList>
    </citation>
    <scope>NUCLEOTIDE SEQUENCE [LARGE SCALE GENOMIC DNA]</scope>
    <source>
        <strain evidence="1">WM001</strain>
    </source>
</reference>
<protein>
    <submittedName>
        <fullName evidence="1">Uncharacterized protein</fullName>
    </submittedName>
</protein>
<dbReference type="OrthoDB" id="17845at2759"/>
<dbReference type="GO" id="GO:0004252">
    <property type="term" value="F:serine-type endopeptidase activity"/>
    <property type="evidence" value="ECO:0007669"/>
    <property type="project" value="InterPro"/>
</dbReference>
<keyword evidence="2" id="KW-1185">Reference proteome</keyword>
<dbReference type="InterPro" id="IPR009003">
    <property type="entry name" value="Peptidase_S1_PA"/>
</dbReference>
<dbReference type="Pfam" id="PF13365">
    <property type="entry name" value="Trypsin_2"/>
    <property type="match status" value="1"/>
</dbReference>